<evidence type="ECO:0000256" key="9">
    <source>
        <dbReference type="ARBA" id="ARBA00023136"/>
    </source>
</evidence>
<dbReference type="PROSITE" id="PS01346">
    <property type="entry name" value="CLAUDIN"/>
    <property type="match status" value="1"/>
</dbReference>
<dbReference type="InterPro" id="IPR006187">
    <property type="entry name" value="Claudin"/>
</dbReference>
<feature type="transmembrane region" description="Helical" evidence="11">
    <location>
        <begin position="82"/>
        <end position="106"/>
    </location>
</feature>
<feature type="transmembrane region" description="Helical" evidence="11">
    <location>
        <begin position="158"/>
        <end position="186"/>
    </location>
</feature>
<comment type="similarity">
    <text evidence="3">Belongs to the claudin family.</text>
</comment>
<protein>
    <recommendedName>
        <fullName evidence="14">Claudin</fullName>
    </recommendedName>
</protein>
<sequence length="277" mass="29927">MAVASVELMGFFMGILGMIGNLVVTVLPYWEYSAHIGSNIVTAVMNSKGLWMACVHQSTGVFQCETFNSILDLPTYLQVARAMMVISIIVSVQACAVSSAGMQCTVFMEGSPAKTKTAGAGGFLFLTAGLLSLIPVSWKTHEVIQTFYHFNVHESMKFEIGYCLYVGIASSLMSMLGGGLISMSCWSNLDTRQGFRHGYPYPEHLGKHGTARGASHSMPFPPSAILQSGINMNPTNRTQTMVSQISSSSHHTTTGVQDSRKPAHQKTTASYDVTGYV</sequence>
<evidence type="ECO:0000256" key="3">
    <source>
        <dbReference type="ARBA" id="ARBA00008295"/>
    </source>
</evidence>
<dbReference type="Pfam" id="PF00822">
    <property type="entry name" value="PMP22_Claudin"/>
    <property type="match status" value="1"/>
</dbReference>
<name>A0AA88LYX3_TACVA</name>
<keyword evidence="6 11" id="KW-0812">Transmembrane</keyword>
<dbReference type="PANTHER" id="PTHR12002">
    <property type="entry name" value="CLAUDIN"/>
    <property type="match status" value="1"/>
</dbReference>
<keyword evidence="8 11" id="KW-1133">Transmembrane helix</keyword>
<evidence type="ECO:0000256" key="5">
    <source>
        <dbReference type="ARBA" id="ARBA00022475"/>
    </source>
</evidence>
<dbReference type="AlphaFoldDB" id="A0AA88LYX3"/>
<evidence type="ECO:0000256" key="8">
    <source>
        <dbReference type="ARBA" id="ARBA00022989"/>
    </source>
</evidence>
<evidence type="ECO:0000313" key="12">
    <source>
        <dbReference type="EMBL" id="KAK2826989.1"/>
    </source>
</evidence>
<dbReference type="EMBL" id="JAVHJS010000019">
    <property type="protein sequence ID" value="KAK2826989.1"/>
    <property type="molecule type" value="Genomic_DNA"/>
</dbReference>
<evidence type="ECO:0000256" key="1">
    <source>
        <dbReference type="ARBA" id="ARBA00004435"/>
    </source>
</evidence>
<feature type="transmembrane region" description="Helical" evidence="11">
    <location>
        <begin position="118"/>
        <end position="138"/>
    </location>
</feature>
<keyword evidence="4" id="KW-0796">Tight junction</keyword>
<dbReference type="FunFam" id="1.20.140.150:FF:000001">
    <property type="entry name" value="Claudin"/>
    <property type="match status" value="1"/>
</dbReference>
<dbReference type="GO" id="GO:0005923">
    <property type="term" value="C:bicellular tight junction"/>
    <property type="evidence" value="ECO:0007669"/>
    <property type="project" value="UniProtKB-SubCell"/>
</dbReference>
<gene>
    <name evidence="12" type="ORF">Q7C36_017915</name>
</gene>
<evidence type="ECO:0000313" key="13">
    <source>
        <dbReference type="Proteomes" id="UP001187315"/>
    </source>
</evidence>
<evidence type="ECO:0008006" key="14">
    <source>
        <dbReference type="Google" id="ProtNLM"/>
    </source>
</evidence>
<evidence type="ECO:0000256" key="11">
    <source>
        <dbReference type="SAM" id="Phobius"/>
    </source>
</evidence>
<keyword evidence="13" id="KW-1185">Reference proteome</keyword>
<evidence type="ECO:0000256" key="4">
    <source>
        <dbReference type="ARBA" id="ARBA00022427"/>
    </source>
</evidence>
<dbReference type="Gene3D" id="1.20.140.150">
    <property type="match status" value="1"/>
</dbReference>
<keyword evidence="9 11" id="KW-0472">Membrane</keyword>
<keyword evidence="7" id="KW-0965">Cell junction</keyword>
<dbReference type="PRINTS" id="PR01385">
    <property type="entry name" value="CLAUDIN14"/>
</dbReference>
<proteinExistence type="inferred from homology"/>
<evidence type="ECO:0000256" key="7">
    <source>
        <dbReference type="ARBA" id="ARBA00022949"/>
    </source>
</evidence>
<accession>A0AA88LYX3</accession>
<comment type="subcellular location">
    <subcellularLocation>
        <location evidence="1">Cell junction</location>
        <location evidence="1">Tight junction</location>
    </subcellularLocation>
    <subcellularLocation>
        <location evidence="2">Cell membrane</location>
        <topology evidence="2">Multi-pass membrane protein</topology>
    </subcellularLocation>
</comment>
<dbReference type="GO" id="GO:0005886">
    <property type="term" value="C:plasma membrane"/>
    <property type="evidence" value="ECO:0007669"/>
    <property type="project" value="UniProtKB-SubCell"/>
</dbReference>
<keyword evidence="5" id="KW-1003">Cell membrane</keyword>
<dbReference type="InterPro" id="IPR004031">
    <property type="entry name" value="PMP22/EMP/MP20/Claudin"/>
</dbReference>
<dbReference type="InterPro" id="IPR017974">
    <property type="entry name" value="Claudin_CS"/>
</dbReference>
<organism evidence="12 13">
    <name type="scientific">Tachysurus vachellii</name>
    <name type="common">Darkbarbel catfish</name>
    <name type="synonym">Pelteobagrus vachellii</name>
    <dbReference type="NCBI Taxonomy" id="175792"/>
    <lineage>
        <taxon>Eukaryota</taxon>
        <taxon>Metazoa</taxon>
        <taxon>Chordata</taxon>
        <taxon>Craniata</taxon>
        <taxon>Vertebrata</taxon>
        <taxon>Euteleostomi</taxon>
        <taxon>Actinopterygii</taxon>
        <taxon>Neopterygii</taxon>
        <taxon>Teleostei</taxon>
        <taxon>Ostariophysi</taxon>
        <taxon>Siluriformes</taxon>
        <taxon>Bagridae</taxon>
        <taxon>Tachysurus</taxon>
    </lineage>
</organism>
<dbReference type="PRINTS" id="PR01077">
    <property type="entry name" value="CLAUDIN"/>
</dbReference>
<comment type="caution">
    <text evidence="12">The sequence shown here is derived from an EMBL/GenBank/DDBJ whole genome shotgun (WGS) entry which is preliminary data.</text>
</comment>
<dbReference type="Proteomes" id="UP001187315">
    <property type="component" value="Unassembled WGS sequence"/>
</dbReference>
<feature type="region of interest" description="Disordered" evidence="10">
    <location>
        <begin position="240"/>
        <end position="277"/>
    </location>
</feature>
<evidence type="ECO:0000256" key="6">
    <source>
        <dbReference type="ARBA" id="ARBA00022692"/>
    </source>
</evidence>
<feature type="transmembrane region" description="Helical" evidence="11">
    <location>
        <begin position="12"/>
        <end position="30"/>
    </location>
</feature>
<evidence type="ECO:0000256" key="2">
    <source>
        <dbReference type="ARBA" id="ARBA00004651"/>
    </source>
</evidence>
<reference evidence="12" key="1">
    <citation type="submission" date="2023-08" db="EMBL/GenBank/DDBJ databases">
        <title>Pelteobagrus vachellii genome.</title>
        <authorList>
            <person name="Liu H."/>
        </authorList>
    </citation>
    <scope>NUCLEOTIDE SEQUENCE</scope>
    <source>
        <strain evidence="12">PRFRI_2022a</strain>
        <tissue evidence="12">Muscle</tissue>
    </source>
</reference>
<dbReference type="GO" id="GO:0005198">
    <property type="term" value="F:structural molecule activity"/>
    <property type="evidence" value="ECO:0007669"/>
    <property type="project" value="InterPro"/>
</dbReference>
<feature type="compositionally biased region" description="Low complexity" evidence="10">
    <location>
        <begin position="240"/>
        <end position="254"/>
    </location>
</feature>
<evidence type="ECO:0000256" key="10">
    <source>
        <dbReference type="SAM" id="MobiDB-lite"/>
    </source>
</evidence>